<proteinExistence type="predicted"/>
<comment type="caution">
    <text evidence="3">The sequence shown here is derived from an EMBL/GenBank/DDBJ whole genome shotgun (WGS) entry which is preliminary data.</text>
</comment>
<name>A0A016VKH4_9BILA</name>
<evidence type="ECO:0000256" key="1">
    <source>
        <dbReference type="ARBA" id="ARBA00022448"/>
    </source>
</evidence>
<dbReference type="Gene3D" id="3.40.50.300">
    <property type="entry name" value="P-loop containing nucleotide triphosphate hydrolases"/>
    <property type="match status" value="1"/>
</dbReference>
<dbReference type="STRING" id="53326.A0A016VKH4"/>
<keyword evidence="2" id="KW-0677">Repeat</keyword>
<protein>
    <recommendedName>
        <fullName evidence="5">ABC transporter domain-containing protein</fullName>
    </recommendedName>
</protein>
<keyword evidence="4" id="KW-1185">Reference proteome</keyword>
<dbReference type="InterPro" id="IPR027417">
    <property type="entry name" value="P-loop_NTPase"/>
</dbReference>
<evidence type="ECO:0000313" key="3">
    <source>
        <dbReference type="EMBL" id="EYC27930.1"/>
    </source>
</evidence>
<dbReference type="SUPFAM" id="SSF52540">
    <property type="entry name" value="P-loop containing nucleoside triphosphate hydrolases"/>
    <property type="match status" value="1"/>
</dbReference>
<dbReference type="GO" id="GO:0016020">
    <property type="term" value="C:membrane"/>
    <property type="evidence" value="ECO:0007669"/>
    <property type="project" value="InterPro"/>
</dbReference>
<dbReference type="GO" id="GO:0005319">
    <property type="term" value="F:lipid transporter activity"/>
    <property type="evidence" value="ECO:0007669"/>
    <property type="project" value="TreeGrafter"/>
</dbReference>
<dbReference type="AlphaFoldDB" id="A0A016VKH4"/>
<dbReference type="Proteomes" id="UP000024635">
    <property type="component" value="Unassembled WGS sequence"/>
</dbReference>
<gene>
    <name evidence="3" type="primary">Acey_s0008.g257</name>
    <name evidence="3" type="ORF">Y032_0008g257</name>
</gene>
<dbReference type="InterPro" id="IPR026082">
    <property type="entry name" value="ABCA"/>
</dbReference>
<evidence type="ECO:0000256" key="2">
    <source>
        <dbReference type="ARBA" id="ARBA00022737"/>
    </source>
</evidence>
<evidence type="ECO:0000313" key="4">
    <source>
        <dbReference type="Proteomes" id="UP000024635"/>
    </source>
</evidence>
<dbReference type="GO" id="GO:0140359">
    <property type="term" value="F:ABC-type transporter activity"/>
    <property type="evidence" value="ECO:0007669"/>
    <property type="project" value="InterPro"/>
</dbReference>
<dbReference type="OrthoDB" id="5849106at2759"/>
<sequence>MIRSLTLCTDGSDLLSSGEFIAPFAEPEIEPQHNSWSSRGKLRTCASIDIGHAKLPISISQPLTADGGQSMETVEKMLSLAALGDENQQESIFWRCGRMERRRACVTAAALTRSPMLLLEAPSDMVDLKTRLYTWNVMREAQRAGRTVIFTTNSTEECEVICDRIGFVSKGKLLPIRTIAELKQKYGNFAVLEVCPATSFDKAEVVNSISSMFPEATPLPVSPPYSPILRWKLDLSAEKEFLVKFDLLNELLLSLPVKKSCVMKAPLDVIAQTIIDEHKESEYGE</sequence>
<dbReference type="PANTHER" id="PTHR19229">
    <property type="entry name" value="ATP-BINDING CASSETTE TRANSPORTER SUBFAMILY A ABCA"/>
    <property type="match status" value="1"/>
</dbReference>
<organism evidence="3 4">
    <name type="scientific">Ancylostoma ceylanicum</name>
    <dbReference type="NCBI Taxonomy" id="53326"/>
    <lineage>
        <taxon>Eukaryota</taxon>
        <taxon>Metazoa</taxon>
        <taxon>Ecdysozoa</taxon>
        <taxon>Nematoda</taxon>
        <taxon>Chromadorea</taxon>
        <taxon>Rhabditida</taxon>
        <taxon>Rhabditina</taxon>
        <taxon>Rhabditomorpha</taxon>
        <taxon>Strongyloidea</taxon>
        <taxon>Ancylostomatidae</taxon>
        <taxon>Ancylostomatinae</taxon>
        <taxon>Ancylostoma</taxon>
    </lineage>
</organism>
<dbReference type="EMBL" id="JARK01001344">
    <property type="protein sequence ID" value="EYC27930.1"/>
    <property type="molecule type" value="Genomic_DNA"/>
</dbReference>
<dbReference type="PANTHER" id="PTHR19229:SF36">
    <property type="entry name" value="ATP-BINDING CASSETTE SUB-FAMILY A MEMBER 2"/>
    <property type="match status" value="1"/>
</dbReference>
<accession>A0A016VKH4</accession>
<keyword evidence="1" id="KW-0813">Transport</keyword>
<evidence type="ECO:0008006" key="5">
    <source>
        <dbReference type="Google" id="ProtNLM"/>
    </source>
</evidence>
<reference evidence="4" key="1">
    <citation type="journal article" date="2015" name="Nat. Genet.">
        <title>The genome and transcriptome of the zoonotic hookworm Ancylostoma ceylanicum identify infection-specific gene families.</title>
        <authorList>
            <person name="Schwarz E.M."/>
            <person name="Hu Y."/>
            <person name="Antoshechkin I."/>
            <person name="Miller M.M."/>
            <person name="Sternberg P.W."/>
            <person name="Aroian R.V."/>
        </authorList>
    </citation>
    <scope>NUCLEOTIDE SEQUENCE</scope>
    <source>
        <strain evidence="4">HY135</strain>
    </source>
</reference>